<evidence type="ECO:0000313" key="3">
    <source>
        <dbReference type="Proteomes" id="UP000298138"/>
    </source>
</evidence>
<sequence>MATSAELREQVQQFQLQITHFGHPLSTLSAKIAALATSSTEESSAQIRAALETTKSLLSFIHATPIAATPRINGELLSHLAQLFGLFAVAEGVSAALATDCDPLIRELDEFEEENGIPMSDVLEQLKEHAQKSINHLAERVKELKSQKLSVENEAESKLEKKKEMEAQLTELTESVAQMYRQVESLGVEKTALEQKALRLKRRKSHGGQMANSFFAAFAPALVPLAGNSGAVTIVTQDQIHTLTDRIRELQEQISAVASSSLEESIEQCMDEHFRLQGIALAMVVALEELEADQEFINNTCLLLTALDDEMESMRRDRVKIREVVIDLKGRLEADAKKAERCKHELAQTLVAASRMEYGGAKEYVISPIRTALKLLEGIPESGGAQEVLAVLTPEC</sequence>
<gene>
    <name evidence="2" type="ORF">EX30DRAFT_368989</name>
</gene>
<dbReference type="Gene3D" id="1.20.1170.10">
    <property type="match status" value="1"/>
</dbReference>
<protein>
    <submittedName>
        <fullName evidence="2">Uncharacterized protein</fullName>
    </submittedName>
</protein>
<evidence type="ECO:0000256" key="1">
    <source>
        <dbReference type="SAM" id="Coils"/>
    </source>
</evidence>
<feature type="coiled-coil region" evidence="1">
    <location>
        <begin position="127"/>
        <end position="203"/>
    </location>
</feature>
<keyword evidence="3" id="KW-1185">Reference proteome</keyword>
<dbReference type="EMBL" id="ML220113">
    <property type="protein sequence ID" value="TGZ83655.1"/>
    <property type="molecule type" value="Genomic_DNA"/>
</dbReference>
<accession>A0A4V3SJE2</accession>
<dbReference type="InParanoid" id="A0A4V3SJE2"/>
<reference evidence="2 3" key="1">
    <citation type="submission" date="2019-04" db="EMBL/GenBank/DDBJ databases">
        <title>Comparative genomics and transcriptomics to analyze fruiting body development in filamentous ascomycetes.</title>
        <authorList>
            <consortium name="DOE Joint Genome Institute"/>
            <person name="Lutkenhaus R."/>
            <person name="Traeger S."/>
            <person name="Breuer J."/>
            <person name="Kuo A."/>
            <person name="Lipzen A."/>
            <person name="Pangilinan J."/>
            <person name="Dilworth D."/>
            <person name="Sandor L."/>
            <person name="Poggeler S."/>
            <person name="Barry K."/>
            <person name="Grigoriev I.V."/>
            <person name="Nowrousian M."/>
        </authorList>
    </citation>
    <scope>NUCLEOTIDE SEQUENCE [LARGE SCALE GENOMIC DNA]</scope>
    <source>
        <strain evidence="2 3">CBS 389.68</strain>
    </source>
</reference>
<evidence type="ECO:0000313" key="2">
    <source>
        <dbReference type="EMBL" id="TGZ83655.1"/>
    </source>
</evidence>
<dbReference type="AlphaFoldDB" id="A0A4V3SJE2"/>
<name>A0A4V3SJE2_9PEZI</name>
<proteinExistence type="predicted"/>
<keyword evidence="1" id="KW-0175">Coiled coil</keyword>
<organism evidence="2 3">
    <name type="scientific">Ascodesmis nigricans</name>
    <dbReference type="NCBI Taxonomy" id="341454"/>
    <lineage>
        <taxon>Eukaryota</taxon>
        <taxon>Fungi</taxon>
        <taxon>Dikarya</taxon>
        <taxon>Ascomycota</taxon>
        <taxon>Pezizomycotina</taxon>
        <taxon>Pezizomycetes</taxon>
        <taxon>Pezizales</taxon>
        <taxon>Ascodesmidaceae</taxon>
        <taxon>Ascodesmis</taxon>
    </lineage>
</organism>
<dbReference type="Proteomes" id="UP000298138">
    <property type="component" value="Unassembled WGS sequence"/>
</dbReference>